<keyword evidence="2" id="KW-1185">Reference proteome</keyword>
<accession>A0A410G0F3</accession>
<proteinExistence type="predicted"/>
<evidence type="ECO:0008006" key="3">
    <source>
        <dbReference type="Google" id="ProtNLM"/>
    </source>
</evidence>
<dbReference type="KEGG" id="aev:EI546_02985"/>
<protein>
    <recommendedName>
        <fullName evidence="3">DUF2007 domain-containing protein</fullName>
    </recommendedName>
</protein>
<sequence length="103" mass="11795">MSWLEHSLLQMLLLQKLRNKFMSDIKRIYTGPSLVAMGLVARLNEVGISPVKRDDHESAIRAGFAASIANQMMIFIRNDEMERAQPIIDEFFQDIGEEVSNQK</sequence>
<evidence type="ECO:0000313" key="1">
    <source>
        <dbReference type="EMBL" id="QAA80757.1"/>
    </source>
</evidence>
<organism evidence="1 2">
    <name type="scientific">Aequorivita ciconiae</name>
    <dbReference type="NCBI Taxonomy" id="2494375"/>
    <lineage>
        <taxon>Bacteria</taxon>
        <taxon>Pseudomonadati</taxon>
        <taxon>Bacteroidota</taxon>
        <taxon>Flavobacteriia</taxon>
        <taxon>Flavobacteriales</taxon>
        <taxon>Flavobacteriaceae</taxon>
        <taxon>Aequorivita</taxon>
    </lineage>
</organism>
<dbReference type="AlphaFoldDB" id="A0A410G0F3"/>
<evidence type="ECO:0000313" key="2">
    <source>
        <dbReference type="Proteomes" id="UP000285517"/>
    </source>
</evidence>
<dbReference type="Proteomes" id="UP000285517">
    <property type="component" value="Chromosome"/>
</dbReference>
<dbReference type="OrthoDB" id="1149279at2"/>
<dbReference type="EMBL" id="CP034951">
    <property type="protein sequence ID" value="QAA80757.1"/>
    <property type="molecule type" value="Genomic_DNA"/>
</dbReference>
<reference evidence="1 2" key="1">
    <citation type="submission" date="2019-01" db="EMBL/GenBank/DDBJ databases">
        <title>Complete genome sequencing of Aequorivita sp. H23M31.</title>
        <authorList>
            <person name="Bae J.-W."/>
        </authorList>
    </citation>
    <scope>NUCLEOTIDE SEQUENCE [LARGE SCALE GENOMIC DNA]</scope>
    <source>
        <strain evidence="1 2">H23M31</strain>
    </source>
</reference>
<gene>
    <name evidence="1" type="ORF">EI546_02985</name>
</gene>
<name>A0A410G0F3_9FLAO</name>